<evidence type="ECO:0008006" key="3">
    <source>
        <dbReference type="Google" id="ProtNLM"/>
    </source>
</evidence>
<organism evidence="1 2">
    <name type="scientific">Caloranaerobacter azorensis H53214</name>
    <dbReference type="NCBI Taxonomy" id="1156417"/>
    <lineage>
        <taxon>Bacteria</taxon>
        <taxon>Bacillati</taxon>
        <taxon>Bacillota</taxon>
        <taxon>Tissierellia</taxon>
        <taxon>Tissierellales</taxon>
        <taxon>Thermohalobacteraceae</taxon>
        <taxon>Caloranaerobacter</taxon>
    </lineage>
</organism>
<dbReference type="AlphaFoldDB" id="A0A096BFL0"/>
<dbReference type="RefSeq" id="WP_035164061.1">
    <property type="nucleotide sequence ID" value="NZ_AZTB01000046.1"/>
</dbReference>
<proteinExistence type="predicted"/>
<name>A0A096BFL0_9FIRM</name>
<accession>A0A096BFL0</accession>
<evidence type="ECO:0000313" key="1">
    <source>
        <dbReference type="EMBL" id="KGG79970.1"/>
    </source>
</evidence>
<dbReference type="Proteomes" id="UP000029622">
    <property type="component" value="Unassembled WGS sequence"/>
</dbReference>
<comment type="caution">
    <text evidence="1">The sequence shown here is derived from an EMBL/GenBank/DDBJ whole genome shotgun (WGS) entry which is preliminary data.</text>
</comment>
<evidence type="ECO:0000313" key="2">
    <source>
        <dbReference type="Proteomes" id="UP000029622"/>
    </source>
</evidence>
<dbReference type="Pfam" id="PF11148">
    <property type="entry name" value="DUF2922"/>
    <property type="match status" value="1"/>
</dbReference>
<dbReference type="STRING" id="1156417.Y919_08770"/>
<sequence>MARSKLEMIFKNQLDKKTIISVDNPKDDLTEEEVSTAMNEIILKNIFSSSGGDLVAISGARIVTTNVQELNLA</sequence>
<protein>
    <recommendedName>
        <fullName evidence="3">DUF2922 domain-containing protein</fullName>
    </recommendedName>
</protein>
<dbReference type="EMBL" id="AZTB01000046">
    <property type="protein sequence ID" value="KGG79970.1"/>
    <property type="molecule type" value="Genomic_DNA"/>
</dbReference>
<reference evidence="1 2" key="1">
    <citation type="submission" date="2013-12" db="EMBL/GenBank/DDBJ databases">
        <title>Draft genome sequence of Caloranaerobacter sp. H53214.</title>
        <authorList>
            <person name="Jiang L.J."/>
            <person name="Shao Z.Z."/>
            <person name="Long M.N."/>
        </authorList>
    </citation>
    <scope>NUCLEOTIDE SEQUENCE [LARGE SCALE GENOMIC DNA]</scope>
    <source>
        <strain evidence="1 2">H53214</strain>
    </source>
</reference>
<dbReference type="InterPro" id="IPR021321">
    <property type="entry name" value="DUF2922"/>
</dbReference>
<gene>
    <name evidence="1" type="ORF">Y919_08770</name>
</gene>